<feature type="binding site" evidence="9">
    <location>
        <position position="132"/>
    </location>
    <ligand>
        <name>Mg(2+)</name>
        <dbReference type="ChEBI" id="CHEBI:18420"/>
        <note>catalytic</note>
    </ligand>
</feature>
<evidence type="ECO:0000256" key="5">
    <source>
        <dbReference type="ARBA" id="ARBA00022759"/>
    </source>
</evidence>
<dbReference type="RefSeq" id="WP_121852867.1">
    <property type="nucleotide sequence ID" value="NZ_CP037952.1"/>
</dbReference>
<feature type="active site" description="Proton acceptor" evidence="8">
    <location>
        <position position="101"/>
    </location>
</feature>
<evidence type="ECO:0000259" key="12">
    <source>
        <dbReference type="SMART" id="SM00477"/>
    </source>
</evidence>
<dbReference type="AlphaFoldDB" id="A0A3A6UKR8"/>
<evidence type="ECO:0000259" key="13">
    <source>
        <dbReference type="SMART" id="SM00892"/>
    </source>
</evidence>
<dbReference type="EMBL" id="QYYH01000030">
    <property type="protein sequence ID" value="RJY18175.1"/>
    <property type="molecule type" value="Genomic_DNA"/>
</dbReference>
<proteinExistence type="inferred from homology"/>
<dbReference type="PANTHER" id="PTHR13966:SF5">
    <property type="entry name" value="ENDONUCLEASE G, MITOCHONDRIAL"/>
    <property type="match status" value="1"/>
</dbReference>
<comment type="caution">
    <text evidence="14">The sequence shown here is derived from an EMBL/GenBank/DDBJ whole genome shotgun (WGS) entry which is preliminary data.</text>
</comment>
<evidence type="ECO:0000256" key="1">
    <source>
        <dbReference type="ARBA" id="ARBA00001946"/>
    </source>
</evidence>
<dbReference type="PANTHER" id="PTHR13966">
    <property type="entry name" value="ENDONUCLEASE RELATED"/>
    <property type="match status" value="1"/>
</dbReference>
<dbReference type="InterPro" id="IPR020821">
    <property type="entry name" value="ENPP1-3/EXOG-like_nuc-like"/>
</dbReference>
<accession>A0A3A6UKR8</accession>
<protein>
    <recommendedName>
        <fullName evidence="10">Endonuclease</fullName>
        <ecNumber evidence="10">3.1.30.-</ecNumber>
    </recommendedName>
</protein>
<gene>
    <name evidence="14" type="ORF">D5R81_06610</name>
</gene>
<dbReference type="GO" id="GO:0016787">
    <property type="term" value="F:hydrolase activity"/>
    <property type="evidence" value="ECO:0007669"/>
    <property type="project" value="UniProtKB-KW"/>
</dbReference>
<dbReference type="InterPro" id="IPR044929">
    <property type="entry name" value="DNA/RNA_non-sp_Endonuclease_sf"/>
</dbReference>
<evidence type="ECO:0000256" key="10">
    <source>
        <dbReference type="RuleBase" id="RU366055"/>
    </source>
</evidence>
<dbReference type="InterPro" id="IPR040255">
    <property type="entry name" value="Non-specific_endonuclease"/>
</dbReference>
<dbReference type="GO" id="GO:0003676">
    <property type="term" value="F:nucleic acid binding"/>
    <property type="evidence" value="ECO:0007669"/>
    <property type="project" value="InterPro"/>
</dbReference>
<keyword evidence="15" id="KW-1185">Reference proteome</keyword>
<feature type="domain" description="DNA/RNA non-specific endonuclease/pyrophosphatase/phosphodiesterase" evidence="13">
    <location>
        <begin position="38"/>
        <end position="230"/>
    </location>
</feature>
<dbReference type="InterPro" id="IPR001604">
    <property type="entry name" value="Endo_G_ENPP1-like_dom"/>
</dbReference>
<dbReference type="SMART" id="SM00477">
    <property type="entry name" value="NUC"/>
    <property type="match status" value="1"/>
</dbReference>
<name>A0A3A6UKR8_9GAMM</name>
<dbReference type="GO" id="GO:0004519">
    <property type="term" value="F:endonuclease activity"/>
    <property type="evidence" value="ECO:0007669"/>
    <property type="project" value="UniProtKB-UniRule"/>
</dbReference>
<sequence length="243" mass="27783">MKKILFASVCLSFSSFINAACHNHLDMGTPNDSDQLLCRDGYAVGYNYQKKVANWVSYYITKDSVNAFYKRSNSFKTDKELPSQFQSTSTDYSRTGYDRGHLAPSGTVDFSKDSMQQSFLMSNMAPQLPGFNRGGWKGLEDKIRNWANTYNELYVISGPVWDGNEEYIGNGVYIPNAFFKVILDPYYNDSIAYLIPHQKVKSSEMSKYITTVNKVEELTGFDFFSELNDGVEEDVESQLWETW</sequence>
<dbReference type="InterPro" id="IPR044925">
    <property type="entry name" value="His-Me_finger_sf"/>
</dbReference>
<keyword evidence="4 9" id="KW-0479">Metal-binding</keyword>
<keyword evidence="7" id="KW-0460">Magnesium</keyword>
<dbReference type="EC" id="3.1.30.-" evidence="10"/>
<evidence type="ECO:0000256" key="7">
    <source>
        <dbReference type="ARBA" id="ARBA00022842"/>
    </source>
</evidence>
<dbReference type="CDD" id="cd00091">
    <property type="entry name" value="NUC"/>
    <property type="match status" value="1"/>
</dbReference>
<keyword evidence="3 10" id="KW-0540">Nuclease</keyword>
<reference evidence="14 15" key="1">
    <citation type="submission" date="2018-09" db="EMBL/GenBank/DDBJ databases">
        <title>Phylogeny of the Shewanellaceae, and recommendation for two new genera, Pseudoshewanella and Parashewanella.</title>
        <authorList>
            <person name="Wang G."/>
        </authorList>
    </citation>
    <scope>NUCLEOTIDE SEQUENCE [LARGE SCALE GENOMIC DNA]</scope>
    <source>
        <strain evidence="14 15">KCTC 22492</strain>
    </source>
</reference>
<keyword evidence="11" id="KW-0732">Signal</keyword>
<dbReference type="GO" id="GO:0046872">
    <property type="term" value="F:metal ion binding"/>
    <property type="evidence" value="ECO:0007669"/>
    <property type="project" value="UniProtKB-KW"/>
</dbReference>
<evidence type="ECO:0000256" key="4">
    <source>
        <dbReference type="ARBA" id="ARBA00022723"/>
    </source>
</evidence>
<feature type="signal peptide" evidence="11">
    <location>
        <begin position="1"/>
        <end position="19"/>
    </location>
</feature>
<evidence type="ECO:0000256" key="2">
    <source>
        <dbReference type="ARBA" id="ARBA00010052"/>
    </source>
</evidence>
<comment type="similarity">
    <text evidence="2 10">Belongs to the DNA/RNA non-specific endonuclease family.</text>
</comment>
<evidence type="ECO:0000256" key="11">
    <source>
        <dbReference type="SAM" id="SignalP"/>
    </source>
</evidence>
<feature type="chain" id="PRO_5017460926" description="Endonuclease" evidence="11">
    <location>
        <begin position="20"/>
        <end position="243"/>
    </location>
</feature>
<dbReference type="SMART" id="SM00892">
    <property type="entry name" value="Endonuclease_NS"/>
    <property type="match status" value="1"/>
</dbReference>
<organism evidence="14 15">
    <name type="scientific">Parashewanella spongiae</name>
    <dbReference type="NCBI Taxonomy" id="342950"/>
    <lineage>
        <taxon>Bacteria</taxon>
        <taxon>Pseudomonadati</taxon>
        <taxon>Pseudomonadota</taxon>
        <taxon>Gammaproteobacteria</taxon>
        <taxon>Alteromonadales</taxon>
        <taxon>Shewanellaceae</taxon>
        <taxon>Parashewanella</taxon>
    </lineage>
</organism>
<dbReference type="InterPro" id="IPR018524">
    <property type="entry name" value="DNA/RNA_endonuclease_AS"/>
</dbReference>
<keyword evidence="6 10" id="KW-0378">Hydrolase</keyword>
<dbReference type="Gene3D" id="3.40.570.10">
    <property type="entry name" value="Extracellular Endonuclease, subunit A"/>
    <property type="match status" value="1"/>
</dbReference>
<comment type="cofactor">
    <cofactor evidence="1 10">
        <name>Mg(2+)</name>
        <dbReference type="ChEBI" id="CHEBI:18420"/>
    </cofactor>
</comment>
<feature type="domain" description="ENPP1-3/EXOG-like endonuclease/phosphodiesterase" evidence="12">
    <location>
        <begin position="39"/>
        <end position="230"/>
    </location>
</feature>
<evidence type="ECO:0000256" key="3">
    <source>
        <dbReference type="ARBA" id="ARBA00022722"/>
    </source>
</evidence>
<dbReference type="Proteomes" id="UP000273022">
    <property type="component" value="Unassembled WGS sequence"/>
</dbReference>
<keyword evidence="5 10" id="KW-0255">Endonuclease</keyword>
<evidence type="ECO:0000313" key="15">
    <source>
        <dbReference type="Proteomes" id="UP000273022"/>
    </source>
</evidence>
<dbReference type="Pfam" id="PF01223">
    <property type="entry name" value="Endonuclease_NS"/>
    <property type="match status" value="1"/>
</dbReference>
<dbReference type="PROSITE" id="PS01070">
    <property type="entry name" value="NUCLEASE_NON_SPEC"/>
    <property type="match status" value="1"/>
</dbReference>
<dbReference type="SUPFAM" id="SSF54060">
    <property type="entry name" value="His-Me finger endonucleases"/>
    <property type="match status" value="1"/>
</dbReference>
<evidence type="ECO:0000313" key="14">
    <source>
        <dbReference type="EMBL" id="RJY18175.1"/>
    </source>
</evidence>
<dbReference type="OrthoDB" id="9811262at2"/>
<evidence type="ECO:0000256" key="6">
    <source>
        <dbReference type="ARBA" id="ARBA00022801"/>
    </source>
</evidence>
<evidence type="ECO:0000256" key="8">
    <source>
        <dbReference type="PIRSR" id="PIRSR640255-1"/>
    </source>
</evidence>
<evidence type="ECO:0000256" key="9">
    <source>
        <dbReference type="PIRSR" id="PIRSR640255-2"/>
    </source>
</evidence>